<feature type="region of interest" description="Disordered" evidence="1">
    <location>
        <begin position="19"/>
        <end position="149"/>
    </location>
</feature>
<keyword evidence="4" id="KW-1185">Reference proteome</keyword>
<feature type="signal peptide" evidence="2">
    <location>
        <begin position="1"/>
        <end position="17"/>
    </location>
</feature>
<feature type="compositionally biased region" description="Low complexity" evidence="1">
    <location>
        <begin position="30"/>
        <end position="89"/>
    </location>
</feature>
<organism evidence="3 4">
    <name type="scientific">Spirosoma soli</name>
    <dbReference type="NCBI Taxonomy" id="1770529"/>
    <lineage>
        <taxon>Bacteria</taxon>
        <taxon>Pseudomonadati</taxon>
        <taxon>Bacteroidota</taxon>
        <taxon>Cytophagia</taxon>
        <taxon>Cytophagales</taxon>
        <taxon>Cytophagaceae</taxon>
        <taxon>Spirosoma</taxon>
    </lineage>
</organism>
<feature type="chain" id="PRO_5045969382" evidence="2">
    <location>
        <begin position="18"/>
        <end position="149"/>
    </location>
</feature>
<evidence type="ECO:0000256" key="2">
    <source>
        <dbReference type="SAM" id="SignalP"/>
    </source>
</evidence>
<reference evidence="4" key="1">
    <citation type="journal article" date="2019" name="Int. J. Syst. Evol. Microbiol.">
        <title>The Global Catalogue of Microorganisms (GCM) 10K type strain sequencing project: providing services to taxonomists for standard genome sequencing and annotation.</title>
        <authorList>
            <consortium name="The Broad Institute Genomics Platform"/>
            <consortium name="The Broad Institute Genome Sequencing Center for Infectious Disease"/>
            <person name="Wu L."/>
            <person name="Ma J."/>
        </authorList>
    </citation>
    <scope>NUCLEOTIDE SEQUENCE [LARGE SCALE GENOMIC DNA]</scope>
    <source>
        <strain evidence="4">KCTC 42805</strain>
    </source>
</reference>
<comment type="caution">
    <text evidence="3">The sequence shown here is derived from an EMBL/GenBank/DDBJ whole genome shotgun (WGS) entry which is preliminary data.</text>
</comment>
<dbReference type="Proteomes" id="UP001597469">
    <property type="component" value="Unassembled WGS sequence"/>
</dbReference>
<evidence type="ECO:0000313" key="3">
    <source>
        <dbReference type="EMBL" id="MFD2570986.1"/>
    </source>
</evidence>
<sequence>MNKLLIGLLLMTSVAVAQTASPQAKTGAGKPASASNATASAAKPTKSSSAAAKPATGSTASTSGAAASGAAKPAAGSATSGAGATKPASVTPMKPLPEHSLGTKLKNDNTNNPYYNVEKAKTDRGMKREYTPRRTESGARKDTMTQRKP</sequence>
<name>A0ABW5M3U9_9BACT</name>
<proteinExistence type="predicted"/>
<gene>
    <name evidence="3" type="ORF">ACFSUS_10100</name>
</gene>
<accession>A0ABW5M3U9</accession>
<evidence type="ECO:0000313" key="4">
    <source>
        <dbReference type="Proteomes" id="UP001597469"/>
    </source>
</evidence>
<protein>
    <submittedName>
        <fullName evidence="3">Uncharacterized protein</fullName>
    </submittedName>
</protein>
<keyword evidence="2" id="KW-0732">Signal</keyword>
<dbReference type="RefSeq" id="WP_381522133.1">
    <property type="nucleotide sequence ID" value="NZ_JBHULN010000005.1"/>
</dbReference>
<feature type="compositionally biased region" description="Basic and acidic residues" evidence="1">
    <location>
        <begin position="118"/>
        <end position="149"/>
    </location>
</feature>
<dbReference type="EMBL" id="JBHULN010000005">
    <property type="protein sequence ID" value="MFD2570986.1"/>
    <property type="molecule type" value="Genomic_DNA"/>
</dbReference>
<evidence type="ECO:0000256" key="1">
    <source>
        <dbReference type="SAM" id="MobiDB-lite"/>
    </source>
</evidence>